<proteinExistence type="predicted"/>
<dbReference type="SUPFAM" id="SSF50129">
    <property type="entry name" value="GroES-like"/>
    <property type="match status" value="1"/>
</dbReference>
<keyword evidence="3" id="KW-1185">Reference proteome</keyword>
<evidence type="ECO:0000256" key="1">
    <source>
        <dbReference type="ARBA" id="ARBA00022857"/>
    </source>
</evidence>
<dbReference type="PANTHER" id="PTHR44154">
    <property type="entry name" value="QUINONE OXIDOREDUCTASE"/>
    <property type="match status" value="1"/>
</dbReference>
<organism evidence="2 3">
    <name type="scientific">Hucho hucho</name>
    <name type="common">huchen</name>
    <dbReference type="NCBI Taxonomy" id="62062"/>
    <lineage>
        <taxon>Eukaryota</taxon>
        <taxon>Metazoa</taxon>
        <taxon>Chordata</taxon>
        <taxon>Craniata</taxon>
        <taxon>Vertebrata</taxon>
        <taxon>Euteleostomi</taxon>
        <taxon>Actinopterygii</taxon>
        <taxon>Neopterygii</taxon>
        <taxon>Teleostei</taxon>
        <taxon>Protacanthopterygii</taxon>
        <taxon>Salmoniformes</taxon>
        <taxon>Salmonidae</taxon>
        <taxon>Salmoninae</taxon>
        <taxon>Hucho</taxon>
    </lineage>
</organism>
<dbReference type="PANTHER" id="PTHR44154:SF1">
    <property type="entry name" value="QUINONE OXIDOREDUCTASE"/>
    <property type="match status" value="1"/>
</dbReference>
<accession>A0A4W5M9F2</accession>
<evidence type="ECO:0000313" key="2">
    <source>
        <dbReference type="Ensembl" id="ENSHHUP00000034503.1"/>
    </source>
</evidence>
<sequence>MVLMKQPVCSPGTDPCACVWSEPSGDLHQEAQPALHSRNGCVWGWYRLLEMGSNLQLSLSWRGAEAHWLELCSGAGPRGGKCKENGASQLPEKLGISWLSEAGDRVFTMATETGRYAEYTVVSDDLVPRLPDSLDYKQEAAIGIPYFIACRALFHKAQQYSSMETAAGWGWQRGRWPWV</sequence>
<keyword evidence="1" id="KW-0521">NADP</keyword>
<dbReference type="InterPro" id="IPR051603">
    <property type="entry name" value="Zinc-ADH_QOR/CCCR"/>
</dbReference>
<evidence type="ECO:0000313" key="3">
    <source>
        <dbReference type="Proteomes" id="UP000314982"/>
    </source>
</evidence>
<reference evidence="2" key="3">
    <citation type="submission" date="2025-09" db="UniProtKB">
        <authorList>
            <consortium name="Ensembl"/>
        </authorList>
    </citation>
    <scope>IDENTIFICATION</scope>
</reference>
<reference evidence="2" key="2">
    <citation type="submission" date="2025-08" db="UniProtKB">
        <authorList>
            <consortium name="Ensembl"/>
        </authorList>
    </citation>
    <scope>IDENTIFICATION</scope>
</reference>
<dbReference type="Proteomes" id="UP000314982">
    <property type="component" value="Unassembled WGS sequence"/>
</dbReference>
<dbReference type="GO" id="GO:0003730">
    <property type="term" value="F:mRNA 3'-UTR binding"/>
    <property type="evidence" value="ECO:0007669"/>
    <property type="project" value="TreeGrafter"/>
</dbReference>
<reference evidence="3" key="1">
    <citation type="submission" date="2018-06" db="EMBL/GenBank/DDBJ databases">
        <title>Genome assembly of Danube salmon.</title>
        <authorList>
            <person name="Macqueen D.J."/>
            <person name="Gundappa M.K."/>
        </authorList>
    </citation>
    <scope>NUCLEOTIDE SEQUENCE [LARGE SCALE GENOMIC DNA]</scope>
</reference>
<dbReference type="GO" id="GO:0003960">
    <property type="term" value="F:quinone reductase (NADPH) activity"/>
    <property type="evidence" value="ECO:0007669"/>
    <property type="project" value="TreeGrafter"/>
</dbReference>
<dbReference type="Gene3D" id="3.40.50.720">
    <property type="entry name" value="NAD(P)-binding Rossmann-like Domain"/>
    <property type="match status" value="1"/>
</dbReference>
<dbReference type="Gene3D" id="3.90.180.10">
    <property type="entry name" value="Medium-chain alcohol dehydrogenases, catalytic domain"/>
    <property type="match status" value="1"/>
</dbReference>
<name>A0A4W5M9F2_9TELE</name>
<dbReference type="AlphaFoldDB" id="A0A4W5M9F2"/>
<dbReference type="GO" id="GO:0005829">
    <property type="term" value="C:cytosol"/>
    <property type="evidence" value="ECO:0007669"/>
    <property type="project" value="TreeGrafter"/>
</dbReference>
<dbReference type="Ensembl" id="ENSHHUT00000035885.1">
    <property type="protein sequence ID" value="ENSHHUP00000034503.1"/>
    <property type="gene ID" value="ENSHHUG00000021723.1"/>
</dbReference>
<protein>
    <submittedName>
        <fullName evidence="2">Uncharacterized protein</fullName>
    </submittedName>
</protein>
<dbReference type="InterPro" id="IPR011032">
    <property type="entry name" value="GroES-like_sf"/>
</dbReference>
<dbReference type="STRING" id="62062.ENSHHUP00000034503"/>
<dbReference type="GO" id="GO:0070402">
    <property type="term" value="F:NADPH binding"/>
    <property type="evidence" value="ECO:0007669"/>
    <property type="project" value="TreeGrafter"/>
</dbReference>